<evidence type="ECO:0000256" key="3">
    <source>
        <dbReference type="ARBA" id="ARBA00007895"/>
    </source>
</evidence>
<gene>
    <name evidence="12" type="primary">VTA1</name>
    <name evidence="12" type="ORF">g.11986</name>
</gene>
<evidence type="ECO:0000256" key="5">
    <source>
        <dbReference type="ARBA" id="ARBA00022490"/>
    </source>
</evidence>
<dbReference type="GO" id="GO:0005771">
    <property type="term" value="C:multivesicular body"/>
    <property type="evidence" value="ECO:0007669"/>
    <property type="project" value="TreeGrafter"/>
</dbReference>
<dbReference type="PANTHER" id="PTHR46009:SF1">
    <property type="entry name" value="VACUOLAR PROTEIN SORTING-ASSOCIATED PROTEIN VTA1 HOMOLOG"/>
    <property type="match status" value="1"/>
</dbReference>
<feature type="compositionally biased region" description="Polar residues" evidence="9">
    <location>
        <begin position="176"/>
        <end position="193"/>
    </location>
</feature>
<feature type="region of interest" description="Disordered" evidence="9">
    <location>
        <begin position="158"/>
        <end position="274"/>
    </location>
</feature>
<dbReference type="GO" id="GO:0010008">
    <property type="term" value="C:endosome membrane"/>
    <property type="evidence" value="ECO:0007669"/>
    <property type="project" value="UniProtKB-SubCell"/>
</dbReference>
<dbReference type="Gene3D" id="1.20.5.420">
    <property type="entry name" value="Immunoglobulin FC, subunit C"/>
    <property type="match status" value="1"/>
</dbReference>
<keyword evidence="4" id="KW-0813">Transport</keyword>
<dbReference type="InterPro" id="IPR023175">
    <property type="entry name" value="Vta1/CALS_N_sf"/>
</dbReference>
<evidence type="ECO:0000256" key="8">
    <source>
        <dbReference type="ARBA" id="ARBA00023136"/>
    </source>
</evidence>
<proteinExistence type="inferred from homology"/>
<feature type="domain" description="Vta1 C-terminal" evidence="11">
    <location>
        <begin position="291"/>
        <end position="327"/>
    </location>
</feature>
<evidence type="ECO:0000256" key="6">
    <source>
        <dbReference type="ARBA" id="ARBA00022753"/>
    </source>
</evidence>
<evidence type="ECO:0000256" key="1">
    <source>
        <dbReference type="ARBA" id="ARBA00004481"/>
    </source>
</evidence>
<evidence type="ECO:0000313" key="12">
    <source>
        <dbReference type="EMBL" id="MDE45562.1"/>
    </source>
</evidence>
<evidence type="ECO:0000256" key="4">
    <source>
        <dbReference type="ARBA" id="ARBA00022448"/>
    </source>
</evidence>
<dbReference type="Pfam" id="PF04652">
    <property type="entry name" value="Vta1"/>
    <property type="match status" value="1"/>
</dbReference>
<dbReference type="Pfam" id="PF18097">
    <property type="entry name" value="Vta1_C"/>
    <property type="match status" value="1"/>
</dbReference>
<feature type="compositionally biased region" description="Basic and acidic residues" evidence="9">
    <location>
        <begin position="201"/>
        <end position="212"/>
    </location>
</feature>
<dbReference type="PANTHER" id="PTHR46009">
    <property type="entry name" value="VACUOLAR PROTEIN SORTING-ASSOCIATED PROTEIN VTA1 HOMOLOG"/>
    <property type="match status" value="1"/>
</dbReference>
<evidence type="ECO:0000256" key="7">
    <source>
        <dbReference type="ARBA" id="ARBA00022927"/>
    </source>
</evidence>
<keyword evidence="5" id="KW-0963">Cytoplasm</keyword>
<comment type="similarity">
    <text evidence="3">Belongs to the VTA1 family.</text>
</comment>
<comment type="subcellular location">
    <subcellularLocation>
        <location evidence="2">Cytoplasm</location>
    </subcellularLocation>
    <subcellularLocation>
        <location evidence="1">Endosome membrane</location>
        <topology evidence="1">Peripheral membrane protein</topology>
    </subcellularLocation>
</comment>
<organism evidence="12">
    <name type="scientific">Aceria tosichella</name>
    <name type="common">wheat curl mite</name>
    <dbReference type="NCBI Taxonomy" id="561515"/>
    <lineage>
        <taxon>Eukaryota</taxon>
        <taxon>Metazoa</taxon>
        <taxon>Ecdysozoa</taxon>
        <taxon>Arthropoda</taxon>
        <taxon>Chelicerata</taxon>
        <taxon>Arachnida</taxon>
        <taxon>Acari</taxon>
        <taxon>Acariformes</taxon>
        <taxon>Trombidiformes</taxon>
        <taxon>Prostigmata</taxon>
        <taxon>Eupodina</taxon>
        <taxon>Eriophyoidea</taxon>
        <taxon>Eriophyidae</taxon>
        <taxon>Eriophyinae</taxon>
        <taxon>Aceriini</taxon>
        <taxon>Aceria</taxon>
    </lineage>
</organism>
<evidence type="ECO:0000256" key="2">
    <source>
        <dbReference type="ARBA" id="ARBA00004496"/>
    </source>
</evidence>
<dbReference type="EMBL" id="GGYP01000791">
    <property type="protein sequence ID" value="MDE45562.1"/>
    <property type="molecule type" value="Transcribed_RNA"/>
</dbReference>
<keyword evidence="8" id="KW-0472">Membrane</keyword>
<sequence length="333" mass="36440">MAATPSLPDPPIQLKAIQSYMKIAQDVERIDPVVSYWVRLFSTETALKIDRDSPECKKFLSVLIEWLEKFKTTHKENEAVSNQTVGQAHFENFAMTLFNKADTLDRGGTANKNTVRMFFMAAVLFEAMSVFGPLTEEITQKAKYAKFKAAYIQKCLKAGQTPKPGPIDGSDLEGTGDNSSDAAGNSAGTSEQPSDALDIPEVPKDSPRDDSQPRPQDPFILNPSLPPSYLKPSQPPSSPQVSKNDPIQPSKPQPSPAKDWGGTPIANKDPPMSTIEATRLYATDGTPLKHEDIIQSQKYCKFANSALQYDDIPTAVDNLQKALKLLTAGQKQG</sequence>
<feature type="domain" description="Vta1/callose synthase N-terminal" evidence="10">
    <location>
        <begin position="17"/>
        <end position="157"/>
    </location>
</feature>
<evidence type="ECO:0000259" key="10">
    <source>
        <dbReference type="Pfam" id="PF04652"/>
    </source>
</evidence>
<keyword evidence="7" id="KW-0653">Protein transport</keyword>
<evidence type="ECO:0000259" key="11">
    <source>
        <dbReference type="Pfam" id="PF18097"/>
    </source>
</evidence>
<dbReference type="InterPro" id="IPR044538">
    <property type="entry name" value="Vta1-like"/>
</dbReference>
<keyword evidence="6" id="KW-0967">Endosome</keyword>
<reference evidence="12" key="1">
    <citation type="submission" date="2018-10" db="EMBL/GenBank/DDBJ databases">
        <title>Transcriptome assembly of Aceria tosichella (Wheat curl mite) Type 2.</title>
        <authorList>
            <person name="Scully E.D."/>
            <person name="Geib S.M."/>
            <person name="Palmer N.A."/>
            <person name="Gupta A.K."/>
            <person name="Sarath G."/>
            <person name="Tatineni S."/>
        </authorList>
    </citation>
    <scope>NUCLEOTIDE SEQUENCE</scope>
    <source>
        <strain evidence="12">LincolnNE</strain>
    </source>
</reference>
<protein>
    <submittedName>
        <fullName evidence="12">Vacuolar protein sorting-associated protein VTA1</fullName>
    </submittedName>
</protein>
<dbReference type="InterPro" id="IPR039431">
    <property type="entry name" value="Vta1/CALS_N"/>
</dbReference>
<dbReference type="Gene3D" id="1.25.40.270">
    <property type="entry name" value="Vacuolar protein sorting-associated protein vta1"/>
    <property type="match status" value="1"/>
</dbReference>
<dbReference type="GO" id="GO:0032511">
    <property type="term" value="P:late endosome to vacuole transport via multivesicular body sorting pathway"/>
    <property type="evidence" value="ECO:0007669"/>
    <property type="project" value="InterPro"/>
</dbReference>
<evidence type="ECO:0000256" key="9">
    <source>
        <dbReference type="SAM" id="MobiDB-lite"/>
    </source>
</evidence>
<name>A0A6G1S6H6_9ACAR</name>
<accession>A0A6G1S6H6</accession>
<dbReference type="GO" id="GO:0015031">
    <property type="term" value="P:protein transport"/>
    <property type="evidence" value="ECO:0007669"/>
    <property type="project" value="UniProtKB-KW"/>
</dbReference>
<dbReference type="AlphaFoldDB" id="A0A6G1S6H6"/>
<dbReference type="InterPro" id="IPR041212">
    <property type="entry name" value="Vta1_C"/>
</dbReference>